<keyword evidence="1" id="KW-0175">Coiled coil</keyword>
<sequence>MIKLLFLLFLPLLLMLKCKCMIEAEWKGKSIHLLIVIKIAGIKIKRFTIPIELLPEPEYQFNRKPKKLTRSDLRKLKKKLDELRRNIFRLNRWLKATLKGFRIDQLNMSAGIGVDSPDISAWLNGGIGIVQAILVQQLAKYFTLTAAPHISIRPGYVKSPFTAVCHCIISVSIAHLMKAGVILLYRRVTNQHKRVGSDLIGTSN</sequence>
<keyword evidence="3" id="KW-1185">Reference proteome</keyword>
<evidence type="ECO:0000313" key="3">
    <source>
        <dbReference type="Proteomes" id="UP001292084"/>
    </source>
</evidence>
<feature type="coiled-coil region" evidence="1">
    <location>
        <begin position="66"/>
        <end position="93"/>
    </location>
</feature>
<dbReference type="EMBL" id="JAXQNN010000002">
    <property type="protein sequence ID" value="MDZ5712474.1"/>
    <property type="molecule type" value="Genomic_DNA"/>
</dbReference>
<dbReference type="RefSeq" id="WP_322421426.1">
    <property type="nucleotide sequence ID" value="NZ_JAXQNN010000002.1"/>
</dbReference>
<evidence type="ECO:0000313" key="2">
    <source>
        <dbReference type="EMBL" id="MDZ5712474.1"/>
    </source>
</evidence>
<gene>
    <name evidence="2" type="ORF">UFB30_09535</name>
</gene>
<name>A0ABU5KML1_9BACL</name>
<comment type="caution">
    <text evidence="2">The sequence shown here is derived from an EMBL/GenBank/DDBJ whole genome shotgun (WGS) entry which is preliminary data.</text>
</comment>
<evidence type="ECO:0008006" key="4">
    <source>
        <dbReference type="Google" id="ProtNLM"/>
    </source>
</evidence>
<organism evidence="2 3">
    <name type="scientific">Jeotgalibacillus haloalkalitolerans</name>
    <dbReference type="NCBI Taxonomy" id="3104292"/>
    <lineage>
        <taxon>Bacteria</taxon>
        <taxon>Bacillati</taxon>
        <taxon>Bacillota</taxon>
        <taxon>Bacilli</taxon>
        <taxon>Bacillales</taxon>
        <taxon>Caryophanaceae</taxon>
        <taxon>Jeotgalibacillus</taxon>
    </lineage>
</organism>
<reference evidence="2 3" key="1">
    <citation type="submission" date="2023-12" db="EMBL/GenBank/DDBJ databases">
        <title>Jeotgalibacillus haloalkaliphilus sp. nov., a novel salt-tolerant bacteria, isolated from the estuary of the Fenhe River into the Yellow River.</title>
        <authorList>
            <person name="Li Y."/>
        </authorList>
    </citation>
    <scope>NUCLEOTIDE SEQUENCE [LARGE SCALE GENOMIC DNA]</scope>
    <source>
        <strain evidence="2 3">HH7-29</strain>
    </source>
</reference>
<evidence type="ECO:0000256" key="1">
    <source>
        <dbReference type="SAM" id="Coils"/>
    </source>
</evidence>
<accession>A0ABU5KML1</accession>
<dbReference type="InterPro" id="IPR010982">
    <property type="entry name" value="Lambda_DNA-bd_dom_sf"/>
</dbReference>
<protein>
    <recommendedName>
        <fullName evidence="4">DUF2953 domain-containing protein</fullName>
    </recommendedName>
</protein>
<proteinExistence type="predicted"/>
<dbReference type="SUPFAM" id="SSF47413">
    <property type="entry name" value="lambda repressor-like DNA-binding domains"/>
    <property type="match status" value="1"/>
</dbReference>
<dbReference type="Proteomes" id="UP001292084">
    <property type="component" value="Unassembled WGS sequence"/>
</dbReference>